<sequence>MQPVTPYLWRYQPETGTAAGARQDYGAVINWFNAGPDLYRRIRDVNISRNNVEQTRALARTPLSGNFNRWTAAQLTHPPGTRYRPYFPVDSIKGARDRVATQQGQILAGAGYDLHDGRQYRKITRDALPFPHNWQVKDGSRWVNLGGKGANSLTTYPVIADVPPIMRYGRPGQQLQGSGFHRPSPALLTEEARVPRSHGMTVRQFVHEFPPVVFNHPFSEDITYFPKEFNPLFNPSEDYRVSSDRTLQYV</sequence>
<dbReference type="GO" id="GO:0042025">
    <property type="term" value="C:host cell nucleus"/>
    <property type="evidence" value="ECO:0007669"/>
    <property type="project" value="UniProtKB-SubCell"/>
</dbReference>
<feature type="modified residue" description="Phosphothreonine; by host" evidence="1">
    <location>
        <position position="61"/>
    </location>
</feature>
<dbReference type="Pfam" id="PF01310">
    <property type="entry name" value="Adeno_PVIII"/>
    <property type="match status" value="2"/>
</dbReference>
<feature type="chain" id="PRO_5025736739" description="Pre-hexon-linking protein VIII" evidence="1">
    <location>
        <begin position="1"/>
        <end position="250"/>
    </location>
</feature>
<comment type="induction">
    <text evidence="1">Expressed in the late phase of the viral replicative cycle.</text>
</comment>
<protein>
    <recommendedName>
        <fullName evidence="1">Pre-hexon-linking protein VIII</fullName>
    </recommendedName>
    <alternativeName>
        <fullName evidence="1">Pre-protein VIII</fullName>
        <shortName evidence="1">pVIII</shortName>
    </alternativeName>
    <component>
        <recommendedName>
            <fullName evidence="1">Hexon-linking protein-N</fullName>
        </recommendedName>
        <alternativeName>
            <fullName evidence="1">12.1 kDa protein VIII</fullName>
        </alternativeName>
        <alternativeName>
            <fullName evidence="1">Protein VIII-N</fullName>
        </alternativeName>
    </component>
    <component>
        <recommendedName>
            <fullName evidence="1">Hexon-linking protein-C</fullName>
        </recommendedName>
        <alternativeName>
            <fullName evidence="1">7.6 kDa protein VIII</fullName>
        </alternativeName>
        <alternativeName>
            <fullName evidence="1">Protein VIII-C</fullName>
        </alternativeName>
    </component>
</protein>
<keyword evidence="1" id="KW-0167">Capsid protein</keyword>
<comment type="function">
    <text evidence="1">Hexon-linking protein-N: Structural component of the virion that acts as a cement protein on the capsid interior and which glue the peripentonal hexons and group-of-nine hexons together.</text>
</comment>
<dbReference type="EMBL" id="MN310513">
    <property type="protein sequence ID" value="QGX86430.1"/>
    <property type="molecule type" value="Genomic_DNA"/>
</dbReference>
<comment type="subcellular location">
    <molecule>Pre-hexon-linking protein VIII</molecule>
    <subcellularLocation>
        <location evidence="1">Host nucleus</location>
    </subcellularLocation>
</comment>
<feature type="site" description="Cleavage; by viral protease" evidence="1">
    <location>
        <begin position="174"/>
        <end position="175"/>
    </location>
</feature>
<comment type="PTM">
    <text evidence="1">Cleaved by the viral protease during virion maturation. May cause the middle segment to be shed from the capsid.</text>
</comment>
<comment type="miscellaneous">
    <text evidence="1">All late proteins expressed from the major late promoter are produced by alternative splicing and alternative polyadenylation of the same gene giving rise to non-overlapping ORFs. A leader sequence is present in the N-terminus of all these mRNAs and is recognized by the viral shutoff protein to provide expression although conventional translation via ribosome scanning from the cap has been shut off in the host cell.</text>
</comment>
<dbReference type="InterPro" id="IPR000646">
    <property type="entry name" value="Adeno_PVIII"/>
</dbReference>
<dbReference type="Proteomes" id="UP000434273">
    <property type="component" value="Segment"/>
</dbReference>
<feature type="peptide" id="PRO_5025736737" description="Hexon-linking protein-C" evidence="1">
    <location>
        <begin position="175"/>
        <end position="250"/>
    </location>
</feature>
<keyword evidence="1" id="KW-0426">Late protein</keyword>
<gene>
    <name evidence="1" type="primary">L4</name>
</gene>
<keyword evidence="1" id="KW-0597">Phosphoprotein</keyword>
<keyword evidence="1" id="KW-1048">Host nucleus</keyword>
<evidence type="ECO:0000256" key="1">
    <source>
        <dbReference type="HAMAP-Rule" id="MF_04049"/>
    </source>
</evidence>
<keyword evidence="1" id="KW-0946">Virion</keyword>
<reference evidence="2 3" key="1">
    <citation type="journal article" date="2019" name="Can. Vet. J.">
        <title>First reported outbreak of Duck atadenovirus A tracheobronchitis in 3-week-old ducklings in Quebec including whole genome sequence of the virus.</title>
        <authorList>
            <person name="Chenier S."/>
            <person name="Desroches M."/>
            <person name="Provost C."/>
            <person name="Bournival V."/>
            <person name="St-Sauveur V.G."/>
            <person name="Koszegi M."/>
            <person name="Gagnon C.A."/>
        </authorList>
    </citation>
    <scope>NUCLEOTIDE SEQUENCE [LARGE SCALE GENOMIC DNA]</scope>
    <source>
        <strain evidence="2 3">FMV-19-2234581</strain>
    </source>
</reference>
<feature type="site" description="Cleavage; by viral protease" evidence="1">
    <location>
        <begin position="110"/>
        <end position="111"/>
    </location>
</feature>
<comment type="caution">
    <text evidence="1">Lacks conserved residue(s) required for the propagation of feature annotation.</text>
</comment>
<organism evidence="2 3">
    <name type="scientific">Duck adenovirus 1</name>
    <name type="common">DAdV-1</name>
    <dbReference type="NCBI Taxonomy" id="130329"/>
    <lineage>
        <taxon>Viruses</taxon>
        <taxon>Varidnaviria</taxon>
        <taxon>Bamfordvirae</taxon>
        <taxon>Preplasmiviricota</taxon>
        <taxon>Polisuviricotina</taxon>
        <taxon>Pharingeaviricetes</taxon>
        <taxon>Rowavirales</taxon>
        <taxon>Adenoviridae</taxon>
        <taxon>Barthadenovirus</taxon>
        <taxon>Barthadenovirus galloanserae</taxon>
        <taxon>Duck atadenovirus A</taxon>
    </lineage>
</organism>
<evidence type="ECO:0000313" key="2">
    <source>
        <dbReference type="EMBL" id="QGX86430.1"/>
    </source>
</evidence>
<comment type="subcellular location">
    <molecule>Hexon-linking protein-N</molecule>
    <subcellularLocation>
        <location evidence="1">Virion</location>
    </subcellularLocation>
    <text evidence="1">Located on the inner side of the capsid shell. Present in 120 copies per virion.</text>
</comment>
<accession>A0A6B9ET60</accession>
<dbReference type="GO" id="GO:0031423">
    <property type="term" value="F:hexon binding"/>
    <property type="evidence" value="ECO:0007669"/>
    <property type="project" value="InterPro"/>
</dbReference>
<comment type="function">
    <text evidence="1">Hexon-linking protein-C: Structural component of the virion that acts as a cement protein on the capsid interior and which glue the peripentonal hexons and group-of-nine hexons together.</text>
</comment>
<dbReference type="GO" id="GO:0019028">
    <property type="term" value="C:viral capsid"/>
    <property type="evidence" value="ECO:0007669"/>
    <property type="project" value="UniProtKB-UniRule"/>
</dbReference>
<comment type="subunit">
    <text evidence="1">Interacts with the peripentonal hexons as well as the hexons in the facets. Part of a complex composed of the core-capsid bridging protein, the endosome lysis protein VI and the hexon-linking protein VIII; these interactions bridge the virus core to the capsid.</text>
</comment>
<comment type="similarity">
    <text evidence="1">Belongs to the adenoviridae hexon-linking protein family.</text>
</comment>
<comment type="subcellular location">
    <molecule>Hexon-linking protein-C</molecule>
    <subcellularLocation>
        <location evidence="1">Virion</location>
    </subcellularLocation>
    <text evidence="1">Located on the inner side of the capsid shell. Present in 120 copies per virion.</text>
</comment>
<proteinExistence type="evidence at transcript level"/>
<dbReference type="HAMAP" id="MF_04049">
    <property type="entry name" value="ADV_CAP8"/>
    <property type="match status" value="1"/>
</dbReference>
<feature type="peptide" id="PRO_5025736738" description="Hexon-linking protein-N" evidence="1">
    <location>
        <begin position="1"/>
        <end position="110"/>
    </location>
</feature>
<name>A0A6B9ET60_DADV1</name>
<evidence type="ECO:0000313" key="3">
    <source>
        <dbReference type="Proteomes" id="UP000434273"/>
    </source>
</evidence>